<evidence type="ECO:0000313" key="3">
    <source>
        <dbReference type="Proteomes" id="UP001066276"/>
    </source>
</evidence>
<feature type="region of interest" description="Disordered" evidence="1">
    <location>
        <begin position="46"/>
        <end position="145"/>
    </location>
</feature>
<dbReference type="AlphaFoldDB" id="A0AAV7USL2"/>
<comment type="caution">
    <text evidence="2">The sequence shown here is derived from an EMBL/GenBank/DDBJ whole genome shotgun (WGS) entry which is preliminary data.</text>
</comment>
<gene>
    <name evidence="2" type="ORF">NDU88_001376</name>
</gene>
<evidence type="ECO:0000256" key="1">
    <source>
        <dbReference type="SAM" id="MobiDB-lite"/>
    </source>
</evidence>
<accession>A0AAV7USL2</accession>
<feature type="compositionally biased region" description="Basic and acidic residues" evidence="1">
    <location>
        <begin position="112"/>
        <end position="127"/>
    </location>
</feature>
<proteinExistence type="predicted"/>
<reference evidence="2" key="1">
    <citation type="journal article" date="2022" name="bioRxiv">
        <title>Sequencing and chromosome-scale assembly of the giantPleurodeles waltlgenome.</title>
        <authorList>
            <person name="Brown T."/>
            <person name="Elewa A."/>
            <person name="Iarovenko S."/>
            <person name="Subramanian E."/>
            <person name="Araus A.J."/>
            <person name="Petzold A."/>
            <person name="Susuki M."/>
            <person name="Suzuki K.-i.T."/>
            <person name="Hayashi T."/>
            <person name="Toyoda A."/>
            <person name="Oliveira C."/>
            <person name="Osipova E."/>
            <person name="Leigh N.D."/>
            <person name="Simon A."/>
            <person name="Yun M.H."/>
        </authorList>
    </citation>
    <scope>NUCLEOTIDE SEQUENCE</scope>
    <source>
        <strain evidence="2">20211129_DDA</strain>
        <tissue evidence="2">Liver</tissue>
    </source>
</reference>
<evidence type="ECO:0000313" key="2">
    <source>
        <dbReference type="EMBL" id="KAJ1192064.1"/>
    </source>
</evidence>
<name>A0AAV7USL2_PLEWA</name>
<keyword evidence="3" id="KW-1185">Reference proteome</keyword>
<feature type="compositionally biased region" description="Basic residues" evidence="1">
    <location>
        <begin position="64"/>
        <end position="79"/>
    </location>
</feature>
<dbReference type="EMBL" id="JANPWB010000004">
    <property type="protein sequence ID" value="KAJ1192064.1"/>
    <property type="molecule type" value="Genomic_DNA"/>
</dbReference>
<protein>
    <submittedName>
        <fullName evidence="2">Uncharacterized protein</fullName>
    </submittedName>
</protein>
<dbReference type="Proteomes" id="UP001066276">
    <property type="component" value="Chromosome 2_2"/>
</dbReference>
<sequence length="145" mass="15959">MVDTVAPHLQATLDKILGAIEDTKVTLQWDISQVSVESPDEAWQWLEMHKAGGSTTDREERAGRRGHRGPRRQRSKPRLRVGPTQTQKESAKKAALEAVALLQCRDSSVEASGRDSDRASETSKEESSSPDWAPKLTPQTGNELG</sequence>
<organism evidence="2 3">
    <name type="scientific">Pleurodeles waltl</name>
    <name type="common">Iberian ribbed newt</name>
    <dbReference type="NCBI Taxonomy" id="8319"/>
    <lineage>
        <taxon>Eukaryota</taxon>
        <taxon>Metazoa</taxon>
        <taxon>Chordata</taxon>
        <taxon>Craniata</taxon>
        <taxon>Vertebrata</taxon>
        <taxon>Euteleostomi</taxon>
        <taxon>Amphibia</taxon>
        <taxon>Batrachia</taxon>
        <taxon>Caudata</taxon>
        <taxon>Salamandroidea</taxon>
        <taxon>Salamandridae</taxon>
        <taxon>Pleurodelinae</taxon>
        <taxon>Pleurodeles</taxon>
    </lineage>
</organism>